<evidence type="ECO:0000313" key="8">
    <source>
        <dbReference type="Proteomes" id="UP000441399"/>
    </source>
</evidence>
<comment type="subunit">
    <text evidence="3">Homodimer.</text>
</comment>
<comment type="similarity">
    <text evidence="2 5">Belongs to the universal stress protein A family.</text>
</comment>
<keyword evidence="8" id="KW-1185">Reference proteome</keyword>
<dbReference type="Gene3D" id="3.40.50.620">
    <property type="entry name" value="HUPs"/>
    <property type="match status" value="1"/>
</dbReference>
<proteinExistence type="inferred from homology"/>
<keyword evidence="4 5" id="KW-0963">Cytoplasm</keyword>
<evidence type="ECO:0000256" key="4">
    <source>
        <dbReference type="ARBA" id="ARBA00022490"/>
    </source>
</evidence>
<sequence>MYKKILVCLDLAGEPDQVLAKAQPIIEHCSADYLIVYCIEKPVTGLGELESGRSLNSWVQLKQEVMPHLTDIVAESGLDPAHATIEIGHIGDTLLDLAEEGEFDLILVGSHGRHGWRLLLGSTANAILHHAKIDVLAVRIQD</sequence>
<dbReference type="EMBL" id="CACSIO010000034">
    <property type="protein sequence ID" value="CAA0119945.1"/>
    <property type="molecule type" value="Genomic_DNA"/>
</dbReference>
<dbReference type="GO" id="GO:0005737">
    <property type="term" value="C:cytoplasm"/>
    <property type="evidence" value="ECO:0007669"/>
    <property type="project" value="UniProtKB-SubCell"/>
</dbReference>
<dbReference type="InterPro" id="IPR006016">
    <property type="entry name" value="UspA"/>
</dbReference>
<dbReference type="CDD" id="cd00293">
    <property type="entry name" value="USP-like"/>
    <property type="match status" value="1"/>
</dbReference>
<dbReference type="PRINTS" id="PR01438">
    <property type="entry name" value="UNVRSLSTRESS"/>
</dbReference>
<dbReference type="PIRSF" id="PIRSF006276">
    <property type="entry name" value="UspA"/>
    <property type="match status" value="1"/>
</dbReference>
<accession>A0A5S9QLV9</accession>
<dbReference type="InterPro" id="IPR006015">
    <property type="entry name" value="Universal_stress_UspA"/>
</dbReference>
<dbReference type="Proteomes" id="UP000441399">
    <property type="component" value="Unassembled WGS sequence"/>
</dbReference>
<dbReference type="SUPFAM" id="SSF52402">
    <property type="entry name" value="Adenine nucleotide alpha hydrolases-like"/>
    <property type="match status" value="1"/>
</dbReference>
<dbReference type="OrthoDB" id="9792500at2"/>
<gene>
    <name evidence="7" type="primary">uspA2_2</name>
    <name evidence="7" type="ORF">OPDIPICF_02341</name>
</gene>
<dbReference type="InterPro" id="IPR014729">
    <property type="entry name" value="Rossmann-like_a/b/a_fold"/>
</dbReference>
<evidence type="ECO:0000256" key="2">
    <source>
        <dbReference type="ARBA" id="ARBA00008791"/>
    </source>
</evidence>
<feature type="domain" description="UspA" evidence="6">
    <location>
        <begin position="1"/>
        <end position="139"/>
    </location>
</feature>
<organism evidence="7 8">
    <name type="scientific">BD1-7 clade bacterium</name>
    <dbReference type="NCBI Taxonomy" id="2029982"/>
    <lineage>
        <taxon>Bacteria</taxon>
        <taxon>Pseudomonadati</taxon>
        <taxon>Pseudomonadota</taxon>
        <taxon>Gammaproteobacteria</taxon>
        <taxon>Cellvibrionales</taxon>
        <taxon>Spongiibacteraceae</taxon>
        <taxon>BD1-7 clade</taxon>
    </lineage>
</organism>
<name>A0A5S9QLV9_9GAMM</name>
<evidence type="ECO:0000313" key="7">
    <source>
        <dbReference type="EMBL" id="CAA0119945.1"/>
    </source>
</evidence>
<evidence type="ECO:0000256" key="5">
    <source>
        <dbReference type="PIRNR" id="PIRNR006276"/>
    </source>
</evidence>
<dbReference type="PANTHER" id="PTHR46268:SF23">
    <property type="entry name" value="UNIVERSAL STRESS PROTEIN A-RELATED"/>
    <property type="match status" value="1"/>
</dbReference>
<reference evidence="7 8" key="1">
    <citation type="submission" date="2019-11" db="EMBL/GenBank/DDBJ databases">
        <authorList>
            <person name="Holert J."/>
        </authorList>
    </citation>
    <scope>NUCLEOTIDE SEQUENCE [LARGE SCALE GENOMIC DNA]</scope>
    <source>
        <strain evidence="7">SB11_3</strain>
    </source>
</reference>
<dbReference type="AlphaFoldDB" id="A0A5S9QLV9"/>
<evidence type="ECO:0000256" key="1">
    <source>
        <dbReference type="ARBA" id="ARBA00004496"/>
    </source>
</evidence>
<evidence type="ECO:0000259" key="6">
    <source>
        <dbReference type="Pfam" id="PF00582"/>
    </source>
</evidence>
<evidence type="ECO:0000256" key="3">
    <source>
        <dbReference type="ARBA" id="ARBA00011738"/>
    </source>
</evidence>
<dbReference type="PANTHER" id="PTHR46268">
    <property type="entry name" value="STRESS RESPONSE PROTEIN NHAX"/>
    <property type="match status" value="1"/>
</dbReference>
<comment type="subcellular location">
    <subcellularLocation>
        <location evidence="1 5">Cytoplasm</location>
    </subcellularLocation>
</comment>
<protein>
    <recommendedName>
        <fullName evidence="5">Universal stress protein</fullName>
    </recommendedName>
</protein>
<dbReference type="Pfam" id="PF00582">
    <property type="entry name" value="Usp"/>
    <property type="match status" value="1"/>
</dbReference>